<evidence type="ECO:0000313" key="9">
    <source>
        <dbReference type="Proteomes" id="UP000001029"/>
    </source>
</evidence>
<dbReference type="InterPro" id="IPR009718">
    <property type="entry name" value="Rex_DNA-bd_C_dom"/>
</dbReference>
<keyword evidence="4 6" id="KW-0238">DNA-binding</keyword>
<dbReference type="OrthoDB" id="9784760at2"/>
<dbReference type="GO" id="GO:0003700">
    <property type="term" value="F:DNA-binding transcription factor activity"/>
    <property type="evidence" value="ECO:0007669"/>
    <property type="project" value="UniProtKB-UniRule"/>
</dbReference>
<gene>
    <name evidence="6" type="primary">rex</name>
    <name evidence="8" type="ordered locus">Emin_0756</name>
</gene>
<dbReference type="Gene3D" id="3.40.50.720">
    <property type="entry name" value="NAD(P)-binding Rossmann-like Domain"/>
    <property type="match status" value="1"/>
</dbReference>
<keyword evidence="9" id="KW-1185">Reference proteome</keyword>
<dbReference type="NCBIfam" id="NF003996">
    <property type="entry name" value="PRK05472.2-5"/>
    <property type="match status" value="1"/>
</dbReference>
<dbReference type="Pfam" id="PF06971">
    <property type="entry name" value="Put_DNA-bind_N"/>
    <property type="match status" value="1"/>
</dbReference>
<dbReference type="AlphaFoldDB" id="B2KCR5"/>
<dbReference type="SMART" id="SM00881">
    <property type="entry name" value="CoA_binding"/>
    <property type="match status" value="1"/>
</dbReference>
<comment type="function">
    <text evidence="6">Modulates transcription in response to changes in cellular NADH/NAD(+) redox state.</text>
</comment>
<keyword evidence="3 6" id="KW-0805">Transcription regulation</keyword>
<protein>
    <recommendedName>
        <fullName evidence="6">Redox-sensing transcriptional repressor Rex</fullName>
    </recommendedName>
</protein>
<dbReference type="GO" id="GO:0051775">
    <property type="term" value="P:response to redox state"/>
    <property type="evidence" value="ECO:0007669"/>
    <property type="project" value="InterPro"/>
</dbReference>
<dbReference type="HOGENOM" id="CLU_061534_1_0_0"/>
<dbReference type="SUPFAM" id="SSF46785">
    <property type="entry name" value="Winged helix' DNA-binding domain"/>
    <property type="match status" value="1"/>
</dbReference>
<dbReference type="HAMAP" id="MF_01131">
    <property type="entry name" value="Rex"/>
    <property type="match status" value="1"/>
</dbReference>
<dbReference type="InterPro" id="IPR036390">
    <property type="entry name" value="WH_DNA-bd_sf"/>
</dbReference>
<dbReference type="STRING" id="445932.Emin_0756"/>
<dbReference type="InterPro" id="IPR003781">
    <property type="entry name" value="CoA-bd"/>
</dbReference>
<dbReference type="NCBIfam" id="NF003995">
    <property type="entry name" value="PRK05472.2-4"/>
    <property type="match status" value="1"/>
</dbReference>
<dbReference type="Proteomes" id="UP000001029">
    <property type="component" value="Chromosome"/>
</dbReference>
<evidence type="ECO:0000256" key="1">
    <source>
        <dbReference type="ARBA" id="ARBA00022490"/>
    </source>
</evidence>
<dbReference type="InterPro" id="IPR036291">
    <property type="entry name" value="NAD(P)-bd_dom_sf"/>
</dbReference>
<evidence type="ECO:0000259" key="7">
    <source>
        <dbReference type="SMART" id="SM00881"/>
    </source>
</evidence>
<dbReference type="NCBIfam" id="NF003994">
    <property type="entry name" value="PRK05472.2-3"/>
    <property type="match status" value="1"/>
</dbReference>
<dbReference type="GO" id="GO:0003677">
    <property type="term" value="F:DNA binding"/>
    <property type="evidence" value="ECO:0007669"/>
    <property type="project" value="UniProtKB-UniRule"/>
</dbReference>
<keyword evidence="5 6" id="KW-0804">Transcription</keyword>
<keyword evidence="6" id="KW-0520">NAD</keyword>
<dbReference type="Gene3D" id="1.10.10.10">
    <property type="entry name" value="Winged helix-like DNA-binding domain superfamily/Winged helix DNA-binding domain"/>
    <property type="match status" value="1"/>
</dbReference>
<organism evidence="8 9">
    <name type="scientific">Elusimicrobium minutum (strain Pei191)</name>
    <dbReference type="NCBI Taxonomy" id="445932"/>
    <lineage>
        <taxon>Bacteria</taxon>
        <taxon>Pseudomonadati</taxon>
        <taxon>Elusimicrobiota</taxon>
        <taxon>Elusimicrobia</taxon>
        <taxon>Elusimicrobiales</taxon>
        <taxon>Elusimicrobiaceae</taxon>
        <taxon>Elusimicrobium</taxon>
    </lineage>
</organism>
<dbReference type="RefSeq" id="WP_012414926.1">
    <property type="nucleotide sequence ID" value="NC_010644.1"/>
</dbReference>
<comment type="similarity">
    <text evidence="6">Belongs to the transcriptional regulatory Rex family.</text>
</comment>
<evidence type="ECO:0000256" key="3">
    <source>
        <dbReference type="ARBA" id="ARBA00023015"/>
    </source>
</evidence>
<dbReference type="SUPFAM" id="SSF51735">
    <property type="entry name" value="NAD(P)-binding Rossmann-fold domains"/>
    <property type="match status" value="1"/>
</dbReference>
<dbReference type="Pfam" id="PF02629">
    <property type="entry name" value="CoA_binding"/>
    <property type="match status" value="1"/>
</dbReference>
<comment type="subcellular location">
    <subcellularLocation>
        <location evidence="6">Cytoplasm</location>
    </subcellularLocation>
</comment>
<dbReference type="PANTHER" id="PTHR35786:SF1">
    <property type="entry name" value="REDOX-SENSING TRANSCRIPTIONAL REPRESSOR REX 1"/>
    <property type="match status" value="1"/>
</dbReference>
<proteinExistence type="inferred from homology"/>
<evidence type="ECO:0000256" key="4">
    <source>
        <dbReference type="ARBA" id="ARBA00023125"/>
    </source>
</evidence>
<comment type="subunit">
    <text evidence="6">Homodimer.</text>
</comment>
<dbReference type="InterPro" id="IPR022876">
    <property type="entry name" value="Tscrpt_rep_Rex"/>
</dbReference>
<feature type="domain" description="CoA-binding" evidence="7">
    <location>
        <begin position="80"/>
        <end position="180"/>
    </location>
</feature>
<evidence type="ECO:0000313" key="8">
    <source>
        <dbReference type="EMBL" id="ACC98311.1"/>
    </source>
</evidence>
<dbReference type="PANTHER" id="PTHR35786">
    <property type="entry name" value="REDOX-SENSING TRANSCRIPTIONAL REPRESSOR REX"/>
    <property type="match status" value="1"/>
</dbReference>
<dbReference type="EMBL" id="CP001055">
    <property type="protein sequence ID" value="ACC98311.1"/>
    <property type="molecule type" value="Genomic_DNA"/>
</dbReference>
<evidence type="ECO:0000256" key="2">
    <source>
        <dbReference type="ARBA" id="ARBA00022491"/>
    </source>
</evidence>
<dbReference type="InterPro" id="IPR036388">
    <property type="entry name" value="WH-like_DNA-bd_sf"/>
</dbReference>
<reference evidence="8 9" key="1">
    <citation type="journal article" date="2009" name="Appl. Environ. Microbiol.">
        <title>Genomic analysis of 'Elusimicrobium minutum,' the first cultivated representative of the phylum 'Elusimicrobia' (formerly termite group 1).</title>
        <authorList>
            <person name="Herlemann D.P.R."/>
            <person name="Geissinger O."/>
            <person name="Ikeda-Ohtsubo W."/>
            <person name="Kunin V."/>
            <person name="Sun H."/>
            <person name="Lapidus A."/>
            <person name="Hugenholtz P."/>
            <person name="Brune A."/>
        </authorList>
    </citation>
    <scope>NUCLEOTIDE SEQUENCE [LARGE SCALE GENOMIC DNA]</scope>
    <source>
        <strain evidence="8 9">Pei191</strain>
    </source>
</reference>
<dbReference type="KEGG" id="emi:Emin_0756"/>
<dbReference type="GO" id="GO:0045892">
    <property type="term" value="P:negative regulation of DNA-templated transcription"/>
    <property type="evidence" value="ECO:0007669"/>
    <property type="project" value="InterPro"/>
</dbReference>
<accession>B2KCR5</accession>
<keyword evidence="2 6" id="KW-0678">Repressor</keyword>
<sequence length="216" mass="23450">MKTKEISKSTLQRLPAYLNYLKTLSPRETPNISATALAAVLGLGEVQVRKDLASVSLSAGKPKTGYSVCSLIKEIEEYLGYNNIKDAVIIGAGKMGTALLNYSGFAQYGFNIVAAFDINVTEDGGEKGKKIFPLSKFGNLCKRLNIKIGIITAPASAAQEVCDLMVANNILAVWNFAPIHLNVPEHILLHNENMAVSLAILSKHLKENLKKSKKHL</sequence>
<evidence type="ECO:0000256" key="5">
    <source>
        <dbReference type="ARBA" id="ARBA00023163"/>
    </source>
</evidence>
<keyword evidence="1 6" id="KW-0963">Cytoplasm</keyword>
<feature type="DNA-binding region" description="H-T-H motif" evidence="6">
    <location>
        <begin position="16"/>
        <end position="55"/>
    </location>
</feature>
<name>B2KCR5_ELUMP</name>
<dbReference type="GO" id="GO:0005737">
    <property type="term" value="C:cytoplasm"/>
    <property type="evidence" value="ECO:0007669"/>
    <property type="project" value="UniProtKB-SubCell"/>
</dbReference>
<evidence type="ECO:0000256" key="6">
    <source>
        <dbReference type="HAMAP-Rule" id="MF_01131"/>
    </source>
</evidence>
<feature type="binding site" evidence="6">
    <location>
        <begin position="91"/>
        <end position="96"/>
    </location>
    <ligand>
        <name>NAD(+)</name>
        <dbReference type="ChEBI" id="CHEBI:57540"/>
    </ligand>
</feature>